<evidence type="ECO:0000313" key="3">
    <source>
        <dbReference type="Proteomes" id="UP000501076"/>
    </source>
</evidence>
<organism evidence="2 3">
    <name type="scientific">Priestia megaterium</name>
    <name type="common">Bacillus megaterium</name>
    <dbReference type="NCBI Taxonomy" id="1404"/>
    <lineage>
        <taxon>Bacteria</taxon>
        <taxon>Bacillati</taxon>
        <taxon>Bacillota</taxon>
        <taxon>Bacilli</taxon>
        <taxon>Bacillales</taxon>
        <taxon>Bacillaceae</taxon>
        <taxon>Priestia</taxon>
    </lineage>
</organism>
<protein>
    <submittedName>
        <fullName evidence="2">Uncharacterized protein</fullName>
    </submittedName>
</protein>
<dbReference type="EMBL" id="CP045272">
    <property type="protein sequence ID" value="QJX78061.1"/>
    <property type="molecule type" value="Genomic_DNA"/>
</dbReference>
<accession>A0A6M6DSV4</accession>
<gene>
    <name evidence="2" type="ORF">FDZ14_18420</name>
</gene>
<feature type="transmembrane region" description="Helical" evidence="1">
    <location>
        <begin position="42"/>
        <end position="59"/>
    </location>
</feature>
<keyword evidence="1" id="KW-0812">Transmembrane</keyword>
<evidence type="ECO:0000256" key="1">
    <source>
        <dbReference type="SAM" id="Phobius"/>
    </source>
</evidence>
<dbReference type="Proteomes" id="UP000501076">
    <property type="component" value="Chromosome"/>
</dbReference>
<keyword evidence="1" id="KW-1133">Transmembrane helix</keyword>
<keyword evidence="1" id="KW-0472">Membrane</keyword>
<proteinExistence type="predicted"/>
<evidence type="ECO:0000313" key="2">
    <source>
        <dbReference type="EMBL" id="QJX78061.1"/>
    </source>
</evidence>
<reference evidence="2 3" key="1">
    <citation type="submission" date="2019-10" db="EMBL/GenBank/DDBJ databases">
        <title>Complete genome sequences for adaption low water activity.</title>
        <authorList>
            <person name="Zhao L."/>
            <person name="Zhong J."/>
        </authorList>
    </citation>
    <scope>NUCLEOTIDE SEQUENCE [LARGE SCALE GENOMIC DNA]</scope>
    <source>
        <strain evidence="2 3">FDU301</strain>
    </source>
</reference>
<sequence>MYKKNMISQDLFKFVFLNNMVFMVLIKLTFLETASCLCYKDIFLLRLLYIFIFFEIVPFR</sequence>
<name>A0A6M6DSV4_PRIMG</name>
<dbReference type="AlphaFoldDB" id="A0A6M6DSV4"/>
<feature type="transmembrane region" description="Helical" evidence="1">
    <location>
        <begin position="12"/>
        <end position="30"/>
    </location>
</feature>